<dbReference type="InterPro" id="IPR001810">
    <property type="entry name" value="F-box_dom"/>
</dbReference>
<protein>
    <recommendedName>
        <fullName evidence="1">F-box domain-containing protein</fullName>
    </recommendedName>
</protein>
<dbReference type="OrthoDB" id="435188at2759"/>
<evidence type="ECO:0000259" key="1">
    <source>
        <dbReference type="PROSITE" id="PS50181"/>
    </source>
</evidence>
<dbReference type="Proteomes" id="UP000275078">
    <property type="component" value="Unassembled WGS sequence"/>
</dbReference>
<dbReference type="PROSITE" id="PS50181">
    <property type="entry name" value="FBOX"/>
    <property type="match status" value="1"/>
</dbReference>
<sequence length="225" mass="25406">MSLFTLPREIRFEIYRHTPAFNLLLLSHTCRTIHLEINSNPSIYKAARGYLEYTPDVILESEDDPATDPTTALTESLGGDTPRLCIDMVGWTETHVDAEMVAGLFLDWWACVRCREIRIGATWGSHVGYRVLEGREGSVEEGAPGGEDVCWFGVVCTRCNYGKGEFKGWWLEACGCEHCGLFGRAVREEVRLGLVRMARVLENKRKQPIYSIWSSAHLRSTTSMV</sequence>
<evidence type="ECO:0000313" key="2">
    <source>
        <dbReference type="EMBL" id="RPA77893.1"/>
    </source>
</evidence>
<gene>
    <name evidence="2" type="ORF">BJ508DRAFT_416823</name>
</gene>
<accession>A0A3N4HVK1</accession>
<keyword evidence="3" id="KW-1185">Reference proteome</keyword>
<dbReference type="EMBL" id="ML119719">
    <property type="protein sequence ID" value="RPA77893.1"/>
    <property type="molecule type" value="Genomic_DNA"/>
</dbReference>
<proteinExistence type="predicted"/>
<reference evidence="2 3" key="1">
    <citation type="journal article" date="2018" name="Nat. Ecol. Evol.">
        <title>Pezizomycetes genomes reveal the molecular basis of ectomycorrhizal truffle lifestyle.</title>
        <authorList>
            <person name="Murat C."/>
            <person name="Payen T."/>
            <person name="Noel B."/>
            <person name="Kuo A."/>
            <person name="Morin E."/>
            <person name="Chen J."/>
            <person name="Kohler A."/>
            <person name="Krizsan K."/>
            <person name="Balestrini R."/>
            <person name="Da Silva C."/>
            <person name="Montanini B."/>
            <person name="Hainaut M."/>
            <person name="Levati E."/>
            <person name="Barry K.W."/>
            <person name="Belfiori B."/>
            <person name="Cichocki N."/>
            <person name="Clum A."/>
            <person name="Dockter R.B."/>
            <person name="Fauchery L."/>
            <person name="Guy J."/>
            <person name="Iotti M."/>
            <person name="Le Tacon F."/>
            <person name="Lindquist E.A."/>
            <person name="Lipzen A."/>
            <person name="Malagnac F."/>
            <person name="Mello A."/>
            <person name="Molinier V."/>
            <person name="Miyauchi S."/>
            <person name="Poulain J."/>
            <person name="Riccioni C."/>
            <person name="Rubini A."/>
            <person name="Sitrit Y."/>
            <person name="Splivallo R."/>
            <person name="Traeger S."/>
            <person name="Wang M."/>
            <person name="Zifcakova L."/>
            <person name="Wipf D."/>
            <person name="Zambonelli A."/>
            <person name="Paolocci F."/>
            <person name="Nowrousian M."/>
            <person name="Ottonello S."/>
            <person name="Baldrian P."/>
            <person name="Spatafora J.W."/>
            <person name="Henrissat B."/>
            <person name="Nagy L.G."/>
            <person name="Aury J.M."/>
            <person name="Wincker P."/>
            <person name="Grigoriev I.V."/>
            <person name="Bonfante P."/>
            <person name="Martin F.M."/>
        </authorList>
    </citation>
    <scope>NUCLEOTIDE SEQUENCE [LARGE SCALE GENOMIC DNA]</scope>
    <source>
        <strain evidence="2 3">RN42</strain>
    </source>
</reference>
<name>A0A3N4HVK1_ASCIM</name>
<organism evidence="2 3">
    <name type="scientific">Ascobolus immersus RN42</name>
    <dbReference type="NCBI Taxonomy" id="1160509"/>
    <lineage>
        <taxon>Eukaryota</taxon>
        <taxon>Fungi</taxon>
        <taxon>Dikarya</taxon>
        <taxon>Ascomycota</taxon>
        <taxon>Pezizomycotina</taxon>
        <taxon>Pezizomycetes</taxon>
        <taxon>Pezizales</taxon>
        <taxon>Ascobolaceae</taxon>
        <taxon>Ascobolus</taxon>
    </lineage>
</organism>
<dbReference type="AlphaFoldDB" id="A0A3N4HVK1"/>
<evidence type="ECO:0000313" key="3">
    <source>
        <dbReference type="Proteomes" id="UP000275078"/>
    </source>
</evidence>
<feature type="domain" description="F-box" evidence="1">
    <location>
        <begin position="1"/>
        <end position="47"/>
    </location>
</feature>